<dbReference type="SUPFAM" id="SSF75304">
    <property type="entry name" value="Amidase signature (AS) enzymes"/>
    <property type="match status" value="1"/>
</dbReference>
<dbReference type="Pfam" id="PF01425">
    <property type="entry name" value="Amidase"/>
    <property type="match status" value="1"/>
</dbReference>
<dbReference type="Proteomes" id="UP001430848">
    <property type="component" value="Unassembled WGS sequence"/>
</dbReference>
<evidence type="ECO:0000313" key="3">
    <source>
        <dbReference type="Proteomes" id="UP001430848"/>
    </source>
</evidence>
<dbReference type="InterPro" id="IPR036928">
    <property type="entry name" value="AS_sf"/>
</dbReference>
<gene>
    <name evidence="2" type="ORF">SLS63_001713</name>
</gene>
<keyword evidence="3" id="KW-1185">Reference proteome</keyword>
<feature type="domain" description="Amidase" evidence="1">
    <location>
        <begin position="211"/>
        <end position="321"/>
    </location>
</feature>
<protein>
    <recommendedName>
        <fullName evidence="1">Amidase domain-containing protein</fullName>
    </recommendedName>
</protein>
<accession>A0ABR1PL84</accession>
<dbReference type="PANTHER" id="PTHR46310">
    <property type="entry name" value="AMIDASE 1"/>
    <property type="match status" value="1"/>
</dbReference>
<organism evidence="2 3">
    <name type="scientific">Diaporthe eres</name>
    <name type="common">Phomopsis oblonga</name>
    <dbReference type="NCBI Taxonomy" id="83184"/>
    <lineage>
        <taxon>Eukaryota</taxon>
        <taxon>Fungi</taxon>
        <taxon>Dikarya</taxon>
        <taxon>Ascomycota</taxon>
        <taxon>Pezizomycotina</taxon>
        <taxon>Sordariomycetes</taxon>
        <taxon>Sordariomycetidae</taxon>
        <taxon>Diaporthales</taxon>
        <taxon>Diaporthaceae</taxon>
        <taxon>Diaporthe</taxon>
        <taxon>Diaporthe eres species complex</taxon>
    </lineage>
</organism>
<name>A0ABR1PL84_DIAER</name>
<comment type="caution">
    <text evidence="2">The sequence shown here is derived from an EMBL/GenBank/DDBJ whole genome shotgun (WGS) entry which is preliminary data.</text>
</comment>
<evidence type="ECO:0000313" key="2">
    <source>
        <dbReference type="EMBL" id="KAK7739370.1"/>
    </source>
</evidence>
<dbReference type="InterPro" id="IPR023631">
    <property type="entry name" value="Amidase_dom"/>
</dbReference>
<dbReference type="PANTHER" id="PTHR46310:SF7">
    <property type="entry name" value="AMIDASE 1"/>
    <property type="match status" value="1"/>
</dbReference>
<sequence length="578" mass="63847">MALKHLITCIVAGIDYLVHPQILGSVEESVRADQIIPVVVLSEEEVNAGPEELGRTLQYLVDNDDVCTDEFTGIIVVKPSGPGSDPREACASASDIRASLDCPFTVYHMTNGLDTSEERDLLPSGPYFLSGQNLHQAWRLYPDDLDAFTFGLLPDSPFDPQRYSITRPRRSHDTPRHLTARTSFQAVAPLSSDGVSKTIPVPSRFYHKPTSKRPLAGKRVSLTDPFDVRGAKTTLSSRAWSQLYPAADRSAAYVKKLLDLGAVVVGKTKTTQFSTGLQWVDHHPPVNPRGDRYHEASGSSAGAAASLAGYRWLDFAVGGDFSDESTKPPRRVIYPTDYFPLSDAKHQKLVEEFVQNLEARLDVIRTEVDIAQLWKDQPPSGSSASVPLQEYLKKASLVNLCAPFWSLCHDYYHKFDEFRADYSDAVGREPFVEASPRYRWKIGESVTNDDYDGYLDRLGTFRTWFEETVMALSSGSNDIMILPAGIAGQKYRDELPRPVSVSLMGARGSDLALLRVVEEATQAAGWRTNVDTGRRAFPVGKNSRHVRDLGDDGRGGEVYIQQHVGSLAGVSHGTPDEL</sequence>
<dbReference type="Gene3D" id="3.90.1300.10">
    <property type="entry name" value="Amidase signature (AS) domain"/>
    <property type="match status" value="1"/>
</dbReference>
<proteinExistence type="predicted"/>
<reference evidence="2 3" key="1">
    <citation type="submission" date="2024-02" db="EMBL/GenBank/DDBJ databases">
        <title>De novo assembly and annotation of 12 fungi associated with fruit tree decline syndrome in Ontario, Canada.</title>
        <authorList>
            <person name="Sulman M."/>
            <person name="Ellouze W."/>
            <person name="Ilyukhin E."/>
        </authorList>
    </citation>
    <scope>NUCLEOTIDE SEQUENCE [LARGE SCALE GENOMIC DNA]</scope>
    <source>
        <strain evidence="2 3">M169</strain>
    </source>
</reference>
<dbReference type="EMBL" id="JAKNSF020000004">
    <property type="protein sequence ID" value="KAK7739370.1"/>
    <property type="molecule type" value="Genomic_DNA"/>
</dbReference>
<evidence type="ECO:0000259" key="1">
    <source>
        <dbReference type="Pfam" id="PF01425"/>
    </source>
</evidence>